<evidence type="ECO:0000256" key="8">
    <source>
        <dbReference type="SAM" id="Phobius"/>
    </source>
</evidence>
<name>A0A4V1RM83_9ACTN</name>
<evidence type="ECO:0000256" key="4">
    <source>
        <dbReference type="ARBA" id="ARBA00022692"/>
    </source>
</evidence>
<comment type="caution">
    <text evidence="9">The sequence shown here is derived from an EMBL/GenBank/DDBJ whole genome shotgun (WGS) entry which is preliminary data.</text>
</comment>
<protein>
    <submittedName>
        <fullName evidence="9">QacE family quaternary ammonium compound efflux SMR transporter</fullName>
    </submittedName>
</protein>
<feature type="transmembrane region" description="Helical" evidence="8">
    <location>
        <begin position="85"/>
        <end position="105"/>
    </location>
</feature>
<keyword evidence="4 7" id="KW-0812">Transmembrane</keyword>
<dbReference type="EMBL" id="SDWU01000017">
    <property type="protein sequence ID" value="RYB99903.1"/>
    <property type="molecule type" value="Genomic_DNA"/>
</dbReference>
<dbReference type="SUPFAM" id="SSF103481">
    <property type="entry name" value="Multidrug resistance efflux transporter EmrE"/>
    <property type="match status" value="1"/>
</dbReference>
<dbReference type="Proteomes" id="UP000293291">
    <property type="component" value="Unassembled WGS sequence"/>
</dbReference>
<keyword evidence="2" id="KW-0813">Transport</keyword>
<evidence type="ECO:0000256" key="5">
    <source>
        <dbReference type="ARBA" id="ARBA00022989"/>
    </source>
</evidence>
<dbReference type="InterPro" id="IPR045324">
    <property type="entry name" value="Small_multidrug_res"/>
</dbReference>
<dbReference type="GO" id="GO:0005886">
    <property type="term" value="C:plasma membrane"/>
    <property type="evidence" value="ECO:0007669"/>
    <property type="project" value="UniProtKB-SubCell"/>
</dbReference>
<dbReference type="PANTHER" id="PTHR30561">
    <property type="entry name" value="SMR FAMILY PROTON-DEPENDENT DRUG EFFLUX TRANSPORTER SUGE"/>
    <property type="match status" value="1"/>
</dbReference>
<dbReference type="OrthoDB" id="3175079at2"/>
<evidence type="ECO:0000313" key="10">
    <source>
        <dbReference type="Proteomes" id="UP000293291"/>
    </source>
</evidence>
<comment type="similarity">
    <text evidence="7">Belongs to the drug/metabolite transporter (DMT) superfamily. Small multidrug resistance (SMR) (TC 2.A.7.1) family.</text>
</comment>
<evidence type="ECO:0000256" key="3">
    <source>
        <dbReference type="ARBA" id="ARBA00022475"/>
    </source>
</evidence>
<evidence type="ECO:0000256" key="2">
    <source>
        <dbReference type="ARBA" id="ARBA00022448"/>
    </source>
</evidence>
<dbReference type="Pfam" id="PF00893">
    <property type="entry name" value="Multi_Drug_Res"/>
    <property type="match status" value="1"/>
</dbReference>
<organism evidence="9 10">
    <name type="scientific">Nocardioides ganghwensis</name>
    <dbReference type="NCBI Taxonomy" id="252230"/>
    <lineage>
        <taxon>Bacteria</taxon>
        <taxon>Bacillati</taxon>
        <taxon>Actinomycetota</taxon>
        <taxon>Actinomycetes</taxon>
        <taxon>Propionibacteriales</taxon>
        <taxon>Nocardioidaceae</taxon>
        <taxon>Nocardioides</taxon>
    </lineage>
</organism>
<feature type="transmembrane region" description="Helical" evidence="8">
    <location>
        <begin position="6"/>
        <end position="23"/>
    </location>
</feature>
<keyword evidence="3" id="KW-1003">Cell membrane</keyword>
<feature type="transmembrane region" description="Helical" evidence="8">
    <location>
        <begin position="30"/>
        <end position="47"/>
    </location>
</feature>
<reference evidence="9 10" key="1">
    <citation type="submission" date="2019-01" db="EMBL/GenBank/DDBJ databases">
        <title>Novel species of Nocardioides.</title>
        <authorList>
            <person name="Liu Q."/>
            <person name="Xin Y.-H."/>
        </authorList>
    </citation>
    <scope>NUCLEOTIDE SEQUENCE [LARGE SCALE GENOMIC DNA]</scope>
    <source>
        <strain evidence="9 10">CGMCC 4.6875</strain>
    </source>
</reference>
<dbReference type="InterPro" id="IPR037185">
    <property type="entry name" value="EmrE-like"/>
</dbReference>
<keyword evidence="5 8" id="KW-1133">Transmembrane helix</keyword>
<gene>
    <name evidence="9" type="ORF">EUA07_15555</name>
</gene>
<proteinExistence type="inferred from homology"/>
<feature type="transmembrane region" description="Helical" evidence="8">
    <location>
        <begin position="53"/>
        <end position="73"/>
    </location>
</feature>
<evidence type="ECO:0000256" key="6">
    <source>
        <dbReference type="ARBA" id="ARBA00023136"/>
    </source>
</evidence>
<dbReference type="PANTHER" id="PTHR30561:SF1">
    <property type="entry name" value="MULTIDRUG TRANSPORTER EMRE"/>
    <property type="match status" value="1"/>
</dbReference>
<keyword evidence="6 8" id="KW-0472">Membrane</keyword>
<dbReference type="RefSeq" id="WP_129456096.1">
    <property type="nucleotide sequence ID" value="NZ_JACXYX010000017.1"/>
</dbReference>
<comment type="subcellular location">
    <subcellularLocation>
        <location evidence="1 7">Cell membrane</location>
        <topology evidence="1 7">Multi-pass membrane protein</topology>
    </subcellularLocation>
</comment>
<evidence type="ECO:0000256" key="7">
    <source>
        <dbReference type="RuleBase" id="RU003942"/>
    </source>
</evidence>
<sequence length="106" mass="10961">MQWLFLAGAIIFEVIGTICLRMAATGQRAYYAAVAVGYLLAFTFLTLTLDEGLGLGVAYGIWAASGVALTAIASKALFQEPLTPLMMGGIALIIGGVLLVEVGAAH</sequence>
<dbReference type="InterPro" id="IPR000390">
    <property type="entry name" value="Small_drug/metabolite_transptr"/>
</dbReference>
<dbReference type="AlphaFoldDB" id="A0A4V1RM83"/>
<accession>A0A4V1RM83</accession>
<dbReference type="Gene3D" id="1.10.3730.20">
    <property type="match status" value="1"/>
</dbReference>
<evidence type="ECO:0000313" key="9">
    <source>
        <dbReference type="EMBL" id="RYB99903.1"/>
    </source>
</evidence>
<evidence type="ECO:0000256" key="1">
    <source>
        <dbReference type="ARBA" id="ARBA00004651"/>
    </source>
</evidence>
<dbReference type="GO" id="GO:0022857">
    <property type="term" value="F:transmembrane transporter activity"/>
    <property type="evidence" value="ECO:0007669"/>
    <property type="project" value="InterPro"/>
</dbReference>
<keyword evidence="10" id="KW-1185">Reference proteome</keyword>